<keyword evidence="4" id="KW-1185">Reference proteome</keyword>
<dbReference type="InterPro" id="IPR035899">
    <property type="entry name" value="DBL_dom_sf"/>
</dbReference>
<sequence>MSGTTPRTTRPSSENLKKTRKTQAFSTENELVGARRGTKPRIAPSVIDHGFHTDKYKTYYSAWTPVLNSASNSKIFVERLDLIGHWFSMWTDAQRKKFLTFILKRCTKSQLRFVNEGWFKKQLPILHLDFTTVLPQFISTYIFSFLDPRSLCRAAQVSWHWKFVCEQDVIWMSKCLWYGWYLPYTPSSREFGCWKHHYIMCTSSLDMEAPSRMISETVDVNGNVIEEGKEPVPSSKLTLTEALAAESGVDQTWPQPVPSSPVRRQDLTCGIHPSLHDSMLIKRSSQDLSNSVNPAVIFISSEIPASELLLEAVKFGVIAIPYEYEGTTLDALMEKLRLALQGRQANCIGLFAWGDCGTIRLVKGKILSEETVNEPNMRHFWETVTTSVMARESGGHMDIFIPLVETEKGMDLLVQLGLLTDMQFSCPTGMTGSFARVESEWLFVPNSGSPPSLYFNATKFGSWSNTVDYIEECVDVVKKNLDCFFTEEQRDLAKRLVGQVTFEALGMYELHNVSEIATVLVDAVASLGRNNASKNWSDPVQGLIDYLQKHGHKDKKFKKVRKTTVSQLFIPRITLGRAQQDDFASVVETVDADSEDELNTSHLALQSEARTGTSVGEKRAQVAHEILSTEVEYMRCLSIIQDVFKKPLQASLASNRAIISSANIQSLFADSETLLALSSSYPDLRHLVFCVQPIDPR</sequence>
<dbReference type="Gene3D" id="1.20.1280.50">
    <property type="match status" value="1"/>
</dbReference>
<dbReference type="SUPFAM" id="SSF81383">
    <property type="entry name" value="F-box domain"/>
    <property type="match status" value="1"/>
</dbReference>
<dbReference type="PANTHER" id="PTHR46857:SF2">
    <property type="entry name" value="F-BOX ONLY PROTEIN 16"/>
    <property type="match status" value="1"/>
</dbReference>
<dbReference type="InterPro" id="IPR000219">
    <property type="entry name" value="DH_dom"/>
</dbReference>
<dbReference type="OrthoDB" id="660555at2759"/>
<dbReference type="Pfam" id="PF12937">
    <property type="entry name" value="F-box-like"/>
    <property type="match status" value="1"/>
</dbReference>
<dbReference type="STRING" id="46731.A0A3M6URN1"/>
<dbReference type="InterPro" id="IPR001810">
    <property type="entry name" value="F-box_dom"/>
</dbReference>
<evidence type="ECO:0000313" key="3">
    <source>
        <dbReference type="EMBL" id="RMX56295.1"/>
    </source>
</evidence>
<protein>
    <recommendedName>
        <fullName evidence="2">DH domain-containing protein</fullName>
    </recommendedName>
</protein>
<dbReference type="InterPro" id="IPR036047">
    <property type="entry name" value="F-box-like_dom_sf"/>
</dbReference>
<dbReference type="AlphaFoldDB" id="A0A3M6URN1"/>
<dbReference type="Proteomes" id="UP000275408">
    <property type="component" value="Unassembled WGS sequence"/>
</dbReference>
<organism evidence="3 4">
    <name type="scientific">Pocillopora damicornis</name>
    <name type="common">Cauliflower coral</name>
    <name type="synonym">Millepora damicornis</name>
    <dbReference type="NCBI Taxonomy" id="46731"/>
    <lineage>
        <taxon>Eukaryota</taxon>
        <taxon>Metazoa</taxon>
        <taxon>Cnidaria</taxon>
        <taxon>Anthozoa</taxon>
        <taxon>Hexacorallia</taxon>
        <taxon>Scleractinia</taxon>
        <taxon>Astrocoeniina</taxon>
        <taxon>Pocilloporidae</taxon>
        <taxon>Pocillopora</taxon>
    </lineage>
</organism>
<dbReference type="InterPro" id="IPR052805">
    <property type="entry name" value="GEF_Ubiquitin-Prot_Reg"/>
</dbReference>
<name>A0A3M6URN1_POCDA</name>
<evidence type="ECO:0000259" key="2">
    <source>
        <dbReference type="PROSITE" id="PS50010"/>
    </source>
</evidence>
<dbReference type="GO" id="GO:0005085">
    <property type="term" value="F:guanyl-nucleotide exchange factor activity"/>
    <property type="evidence" value="ECO:0007669"/>
    <property type="project" value="InterPro"/>
</dbReference>
<dbReference type="Gene3D" id="1.20.900.10">
    <property type="entry name" value="Dbl homology (DH) domain"/>
    <property type="match status" value="1"/>
</dbReference>
<comment type="caution">
    <text evidence="3">The sequence shown here is derived from an EMBL/GenBank/DDBJ whole genome shotgun (WGS) entry which is preliminary data.</text>
</comment>
<dbReference type="PROSITE" id="PS50010">
    <property type="entry name" value="DH_2"/>
    <property type="match status" value="1"/>
</dbReference>
<feature type="domain" description="DH" evidence="2">
    <location>
        <begin position="618"/>
        <end position="697"/>
    </location>
</feature>
<feature type="region of interest" description="Disordered" evidence="1">
    <location>
        <begin position="1"/>
        <end position="32"/>
    </location>
</feature>
<gene>
    <name evidence="3" type="ORF">pdam_00011457</name>
</gene>
<feature type="compositionally biased region" description="Low complexity" evidence="1">
    <location>
        <begin position="1"/>
        <end position="13"/>
    </location>
</feature>
<accession>A0A3M6URN1</accession>
<reference evidence="3 4" key="1">
    <citation type="journal article" date="2018" name="Sci. Rep.">
        <title>Comparative analysis of the Pocillopora damicornis genome highlights role of immune system in coral evolution.</title>
        <authorList>
            <person name="Cunning R."/>
            <person name="Bay R.A."/>
            <person name="Gillette P."/>
            <person name="Baker A.C."/>
            <person name="Traylor-Knowles N."/>
        </authorList>
    </citation>
    <scope>NUCLEOTIDE SEQUENCE [LARGE SCALE GENOMIC DNA]</scope>
    <source>
        <strain evidence="3">RSMAS</strain>
        <tissue evidence="3">Whole animal</tissue>
    </source>
</reference>
<proteinExistence type="predicted"/>
<evidence type="ECO:0000313" key="4">
    <source>
        <dbReference type="Proteomes" id="UP000275408"/>
    </source>
</evidence>
<dbReference type="CDD" id="cd22173">
    <property type="entry name" value="F-box_ECT2L"/>
    <property type="match status" value="1"/>
</dbReference>
<dbReference type="PANTHER" id="PTHR46857">
    <property type="entry name" value="EPITHELIAL CELL-TRANSFORMING SEQUENCE 2 ONCOGENE-LIKE"/>
    <property type="match status" value="1"/>
</dbReference>
<dbReference type="Pfam" id="PF00621">
    <property type="entry name" value="RhoGEF"/>
    <property type="match status" value="1"/>
</dbReference>
<evidence type="ECO:0000256" key="1">
    <source>
        <dbReference type="SAM" id="MobiDB-lite"/>
    </source>
</evidence>
<dbReference type="SUPFAM" id="SSF48065">
    <property type="entry name" value="DBL homology domain (DH-domain)"/>
    <property type="match status" value="1"/>
</dbReference>
<dbReference type="EMBL" id="RCHS01000872">
    <property type="protein sequence ID" value="RMX56295.1"/>
    <property type="molecule type" value="Genomic_DNA"/>
</dbReference>